<name>A0A844LYI4_9GAMM</name>
<sequence length="166" mass="18257">MQISFYVLGERYLNDNAAASSTASAANAEAVLNFVCRLTQTVLQKSEHSLVIVDDQVERLKQLDTQLWSFDPVSFVAHDFILEEAAVSQLSAPVSLVSTLPKGFDGVILNLAATPLPLSVETTAAVLPERVLEIITPDEAGKQLGRDKYRAYQQLGFELNYFPINK</sequence>
<organism evidence="1 2">
    <name type="scientific">Psychrobacter sanguinis</name>
    <dbReference type="NCBI Taxonomy" id="861445"/>
    <lineage>
        <taxon>Bacteria</taxon>
        <taxon>Pseudomonadati</taxon>
        <taxon>Pseudomonadota</taxon>
        <taxon>Gammaproteobacteria</taxon>
        <taxon>Moraxellales</taxon>
        <taxon>Moraxellaceae</taxon>
        <taxon>Psychrobacter</taxon>
    </lineage>
</organism>
<proteinExistence type="predicted"/>
<dbReference type="GO" id="GO:0032298">
    <property type="term" value="P:positive regulation of DNA-templated DNA replication initiation"/>
    <property type="evidence" value="ECO:0007669"/>
    <property type="project" value="TreeGrafter"/>
</dbReference>
<dbReference type="EMBL" id="WFKQ01000001">
    <property type="protein sequence ID" value="MUG31759.1"/>
    <property type="molecule type" value="Genomic_DNA"/>
</dbReference>
<dbReference type="PANTHER" id="PTHR38767:SF1">
    <property type="entry name" value="DNA POLYMERASE III SUBUNIT CHI"/>
    <property type="match status" value="1"/>
</dbReference>
<dbReference type="SUPFAM" id="SSF102400">
    <property type="entry name" value="DNA polymerase III chi subunit"/>
    <property type="match status" value="1"/>
</dbReference>
<gene>
    <name evidence="1" type="ORF">GB996_03020</name>
</gene>
<dbReference type="InterPro" id="IPR007459">
    <property type="entry name" value="DNA_pol3_chi"/>
</dbReference>
<dbReference type="PANTHER" id="PTHR38767">
    <property type="entry name" value="DNA POLYMERASE III SUBUNIT CHI"/>
    <property type="match status" value="1"/>
</dbReference>
<reference evidence="1 2" key="1">
    <citation type="journal article" date="2019" name="PLoS ONE">
        <title>Pup mortality in New Zealand sea lions (Phocarctos hookeri) at Enderby Island, Auckland Islands, 2013-18.</title>
        <authorList>
            <person name="Michael S.A."/>
            <person name="Hayman D.T.S."/>
            <person name="Gray R."/>
            <person name="Zhang J."/>
            <person name="Rogers L."/>
            <person name="Roe W.D."/>
        </authorList>
    </citation>
    <scope>NUCLEOTIDE SEQUENCE [LARGE SCALE GENOMIC DNA]</scope>
    <source>
        <strain evidence="1 2">SM868</strain>
    </source>
</reference>
<accession>A0A844LYI4</accession>
<dbReference type="OrthoDB" id="5297568at2"/>
<dbReference type="AlphaFoldDB" id="A0A844LYI4"/>
<evidence type="ECO:0000313" key="2">
    <source>
        <dbReference type="Proteomes" id="UP000442109"/>
    </source>
</evidence>
<keyword evidence="2" id="KW-1185">Reference proteome</keyword>
<protein>
    <submittedName>
        <fullName evidence="1">DNA polymerase III subunit chi</fullName>
    </submittedName>
</protein>
<evidence type="ECO:0000313" key="1">
    <source>
        <dbReference type="EMBL" id="MUG31759.1"/>
    </source>
</evidence>
<dbReference type="GO" id="GO:0003887">
    <property type="term" value="F:DNA-directed DNA polymerase activity"/>
    <property type="evidence" value="ECO:0007669"/>
    <property type="project" value="InterPro"/>
</dbReference>
<dbReference type="Proteomes" id="UP000442109">
    <property type="component" value="Unassembled WGS sequence"/>
</dbReference>
<dbReference type="Pfam" id="PF04364">
    <property type="entry name" value="DNA_pol3_chi"/>
    <property type="match status" value="1"/>
</dbReference>
<dbReference type="GO" id="GO:0006260">
    <property type="term" value="P:DNA replication"/>
    <property type="evidence" value="ECO:0007669"/>
    <property type="project" value="InterPro"/>
</dbReference>
<dbReference type="Gene3D" id="3.40.50.10110">
    <property type="entry name" value="DNA polymerase III subunit chi"/>
    <property type="match status" value="1"/>
</dbReference>
<comment type="caution">
    <text evidence="1">The sequence shown here is derived from an EMBL/GenBank/DDBJ whole genome shotgun (WGS) entry which is preliminary data.</text>
</comment>
<dbReference type="InterPro" id="IPR036768">
    <property type="entry name" value="PolIII_chi_sf"/>
</dbReference>
<dbReference type="GO" id="GO:0003677">
    <property type="term" value="F:DNA binding"/>
    <property type="evidence" value="ECO:0007669"/>
    <property type="project" value="InterPro"/>
</dbReference>
<dbReference type="RefSeq" id="WP_110815877.1">
    <property type="nucleotide sequence ID" value="NZ_WFKQ01000001.1"/>
</dbReference>